<comment type="caution">
    <text evidence="2">The sequence shown here is derived from an EMBL/GenBank/DDBJ whole genome shotgun (WGS) entry which is preliminary data.</text>
</comment>
<name>A0AAD5MGR0_PARTN</name>
<sequence>MSGSNHGSRPTTCNTPIKLSTHPYSQIRKGDQCGSRMTPLSAPGPEPFPNKAPWRTYAGYESFCHPFGMYQPYAVPPTTQSARGQFCDTQQSLWHYGTQQTPSATVQRSATPSMDQSPSEKAFLLLLRFSRNLMQENKRERSDSHGPEILACIDTDAEVKTILVIKFFDSITNMEPAAILKQHESIHTL</sequence>
<organism evidence="2 3">
    <name type="scientific">Parelaphostrongylus tenuis</name>
    <name type="common">Meningeal worm</name>
    <dbReference type="NCBI Taxonomy" id="148309"/>
    <lineage>
        <taxon>Eukaryota</taxon>
        <taxon>Metazoa</taxon>
        <taxon>Ecdysozoa</taxon>
        <taxon>Nematoda</taxon>
        <taxon>Chromadorea</taxon>
        <taxon>Rhabditida</taxon>
        <taxon>Rhabditina</taxon>
        <taxon>Rhabditomorpha</taxon>
        <taxon>Strongyloidea</taxon>
        <taxon>Metastrongylidae</taxon>
        <taxon>Parelaphostrongylus</taxon>
    </lineage>
</organism>
<evidence type="ECO:0000313" key="3">
    <source>
        <dbReference type="Proteomes" id="UP001196413"/>
    </source>
</evidence>
<accession>A0AAD5MGR0</accession>
<protein>
    <submittedName>
        <fullName evidence="2">Uncharacterized protein</fullName>
    </submittedName>
</protein>
<dbReference type="EMBL" id="JAHQIW010000545">
    <property type="protein sequence ID" value="KAJ1348727.1"/>
    <property type="molecule type" value="Genomic_DNA"/>
</dbReference>
<proteinExistence type="predicted"/>
<evidence type="ECO:0000313" key="2">
    <source>
        <dbReference type="EMBL" id="KAJ1348727.1"/>
    </source>
</evidence>
<feature type="region of interest" description="Disordered" evidence="1">
    <location>
        <begin position="1"/>
        <end position="21"/>
    </location>
</feature>
<reference evidence="2" key="1">
    <citation type="submission" date="2021-06" db="EMBL/GenBank/DDBJ databases">
        <title>Parelaphostrongylus tenuis whole genome reference sequence.</title>
        <authorList>
            <person name="Garwood T.J."/>
            <person name="Larsen P.A."/>
            <person name="Fountain-Jones N.M."/>
            <person name="Garbe J.R."/>
            <person name="Macchietto M.G."/>
            <person name="Kania S.A."/>
            <person name="Gerhold R.W."/>
            <person name="Richards J.E."/>
            <person name="Wolf T.M."/>
        </authorList>
    </citation>
    <scope>NUCLEOTIDE SEQUENCE</scope>
    <source>
        <strain evidence="2">MNPRO001-30</strain>
        <tissue evidence="2">Meninges</tissue>
    </source>
</reference>
<dbReference type="Proteomes" id="UP001196413">
    <property type="component" value="Unassembled WGS sequence"/>
</dbReference>
<gene>
    <name evidence="2" type="ORF">KIN20_004093</name>
</gene>
<dbReference type="AlphaFoldDB" id="A0AAD5MGR0"/>
<keyword evidence="3" id="KW-1185">Reference proteome</keyword>
<evidence type="ECO:0000256" key="1">
    <source>
        <dbReference type="SAM" id="MobiDB-lite"/>
    </source>
</evidence>